<protein>
    <submittedName>
        <fullName evidence="8">Response regulator UvrY</fullName>
    </submittedName>
</protein>
<dbReference type="AlphaFoldDB" id="A0A916JMD2"/>
<dbReference type="GO" id="GO:0000160">
    <property type="term" value="P:phosphorelay signal transduction system"/>
    <property type="evidence" value="ECO:0007669"/>
    <property type="project" value="InterPro"/>
</dbReference>
<dbReference type="KEGG" id="ptan:CRYO30217_01312"/>
<evidence type="ECO:0000256" key="4">
    <source>
        <dbReference type="ARBA" id="ARBA00023163"/>
    </source>
</evidence>
<dbReference type="Pfam" id="PF00072">
    <property type="entry name" value="Response_reg"/>
    <property type="match status" value="1"/>
</dbReference>
<accession>A0A916JMD2</accession>
<dbReference type="SMART" id="SM00448">
    <property type="entry name" value="REC"/>
    <property type="match status" value="1"/>
</dbReference>
<feature type="domain" description="HTH luxR-type" evidence="6">
    <location>
        <begin position="150"/>
        <end position="215"/>
    </location>
</feature>
<evidence type="ECO:0000313" key="9">
    <source>
        <dbReference type="Proteomes" id="UP000683507"/>
    </source>
</evidence>
<dbReference type="PRINTS" id="PR00038">
    <property type="entry name" value="HTHLUXR"/>
</dbReference>
<dbReference type="SUPFAM" id="SSF52172">
    <property type="entry name" value="CheY-like"/>
    <property type="match status" value="1"/>
</dbReference>
<dbReference type="PROSITE" id="PS50110">
    <property type="entry name" value="RESPONSE_REGULATORY"/>
    <property type="match status" value="1"/>
</dbReference>
<dbReference type="InterPro" id="IPR001789">
    <property type="entry name" value="Sig_transdc_resp-reg_receiver"/>
</dbReference>
<feature type="domain" description="Response regulatory" evidence="7">
    <location>
        <begin position="6"/>
        <end position="121"/>
    </location>
</feature>
<dbReference type="SUPFAM" id="SSF46894">
    <property type="entry name" value="C-terminal effector domain of the bipartite response regulators"/>
    <property type="match status" value="1"/>
</dbReference>
<feature type="modified residue" description="4-aspartylphosphate" evidence="5">
    <location>
        <position position="57"/>
    </location>
</feature>
<keyword evidence="1 5" id="KW-0597">Phosphoprotein</keyword>
<dbReference type="InterPro" id="IPR058245">
    <property type="entry name" value="NreC/VraR/RcsB-like_REC"/>
</dbReference>
<evidence type="ECO:0000256" key="5">
    <source>
        <dbReference type="PROSITE-ProRule" id="PRU00169"/>
    </source>
</evidence>
<dbReference type="GO" id="GO:0003677">
    <property type="term" value="F:DNA binding"/>
    <property type="evidence" value="ECO:0007669"/>
    <property type="project" value="UniProtKB-KW"/>
</dbReference>
<dbReference type="Pfam" id="PF00196">
    <property type="entry name" value="GerE"/>
    <property type="match status" value="1"/>
</dbReference>
<dbReference type="Gene3D" id="3.40.50.2300">
    <property type="match status" value="1"/>
</dbReference>
<dbReference type="CDD" id="cd17535">
    <property type="entry name" value="REC_NarL-like"/>
    <property type="match status" value="1"/>
</dbReference>
<dbReference type="CDD" id="cd06170">
    <property type="entry name" value="LuxR_C_like"/>
    <property type="match status" value="1"/>
</dbReference>
<evidence type="ECO:0000256" key="3">
    <source>
        <dbReference type="ARBA" id="ARBA00023125"/>
    </source>
</evidence>
<keyword evidence="9" id="KW-1185">Reference proteome</keyword>
<proteinExistence type="predicted"/>
<evidence type="ECO:0000259" key="6">
    <source>
        <dbReference type="PROSITE" id="PS50043"/>
    </source>
</evidence>
<dbReference type="InterPro" id="IPR011006">
    <property type="entry name" value="CheY-like_superfamily"/>
</dbReference>
<evidence type="ECO:0000313" key="8">
    <source>
        <dbReference type="EMBL" id="CAG5080438.1"/>
    </source>
</evidence>
<dbReference type="PROSITE" id="PS00622">
    <property type="entry name" value="HTH_LUXR_1"/>
    <property type="match status" value="1"/>
</dbReference>
<reference evidence="8" key="1">
    <citation type="submission" date="2021-04" db="EMBL/GenBank/DDBJ databases">
        <authorList>
            <person name="Rodrigo-Torres L."/>
            <person name="Arahal R. D."/>
            <person name="Lucena T."/>
        </authorList>
    </citation>
    <scope>NUCLEOTIDE SEQUENCE</scope>
    <source>
        <strain evidence="8">AS29M-1</strain>
    </source>
</reference>
<dbReference type="InterPro" id="IPR000792">
    <property type="entry name" value="Tscrpt_reg_LuxR_C"/>
</dbReference>
<organism evidence="8 9">
    <name type="scientific">Parvicella tangerina</name>
    <dbReference type="NCBI Taxonomy" id="2829795"/>
    <lineage>
        <taxon>Bacteria</taxon>
        <taxon>Pseudomonadati</taxon>
        <taxon>Bacteroidota</taxon>
        <taxon>Flavobacteriia</taxon>
        <taxon>Flavobacteriales</taxon>
        <taxon>Parvicellaceae</taxon>
        <taxon>Parvicella</taxon>
    </lineage>
</organism>
<gene>
    <name evidence="8" type="primary">uvrY</name>
    <name evidence="8" type="ORF">CRYO30217_01312</name>
</gene>
<dbReference type="Proteomes" id="UP000683507">
    <property type="component" value="Chromosome"/>
</dbReference>
<evidence type="ECO:0000259" key="7">
    <source>
        <dbReference type="PROSITE" id="PS50110"/>
    </source>
</evidence>
<dbReference type="SMART" id="SM00421">
    <property type="entry name" value="HTH_LUXR"/>
    <property type="match status" value="1"/>
</dbReference>
<dbReference type="RefSeq" id="WP_258541520.1">
    <property type="nucleotide sequence ID" value="NZ_OU015584.1"/>
</dbReference>
<dbReference type="GO" id="GO:0006355">
    <property type="term" value="P:regulation of DNA-templated transcription"/>
    <property type="evidence" value="ECO:0007669"/>
    <property type="project" value="InterPro"/>
</dbReference>
<keyword evidence="3" id="KW-0238">DNA-binding</keyword>
<dbReference type="EMBL" id="OU015584">
    <property type="protein sequence ID" value="CAG5080438.1"/>
    <property type="molecule type" value="Genomic_DNA"/>
</dbReference>
<name>A0A916JMD2_9FLAO</name>
<dbReference type="InterPro" id="IPR016032">
    <property type="entry name" value="Sig_transdc_resp-reg_C-effctor"/>
</dbReference>
<dbReference type="PROSITE" id="PS50043">
    <property type="entry name" value="HTH_LUXR_2"/>
    <property type="match status" value="1"/>
</dbReference>
<dbReference type="PANTHER" id="PTHR44688">
    <property type="entry name" value="DNA-BINDING TRANSCRIPTIONAL ACTIVATOR DEVR_DOSR"/>
    <property type="match status" value="1"/>
</dbReference>
<evidence type="ECO:0000256" key="1">
    <source>
        <dbReference type="ARBA" id="ARBA00022553"/>
    </source>
</evidence>
<dbReference type="PANTHER" id="PTHR44688:SF16">
    <property type="entry name" value="DNA-BINDING TRANSCRIPTIONAL ACTIVATOR DEVR_DOSR"/>
    <property type="match status" value="1"/>
</dbReference>
<keyword evidence="4" id="KW-0804">Transcription</keyword>
<keyword evidence="2" id="KW-0805">Transcription regulation</keyword>
<sequence>MEQPINLIIADSSELFQFGIRHILANVPDINIAFIANSNDELIEFCENKPYDVVLFDYHAKNFSIDVIEQVKFNNRNVHFVGITGEKSGGVVLKGIRHGIKSYVKKECSATEIVDAIKETAKGNQFFCGDLMEQMRNENVDVDNIEKEALSCDPVSLSDRELEIIKMIAEGYTNAQIAALLYISNHTVNTHRKNIMKKLGINNTAGLVMLAVKSGLVTPDHYVGLPELD</sequence>
<evidence type="ECO:0000256" key="2">
    <source>
        <dbReference type="ARBA" id="ARBA00023015"/>
    </source>
</evidence>